<evidence type="ECO:0000256" key="3">
    <source>
        <dbReference type="SAM" id="SignalP"/>
    </source>
</evidence>
<evidence type="ECO:0000259" key="4">
    <source>
        <dbReference type="Pfam" id="PF24784"/>
    </source>
</evidence>
<sequence>MMLPRTLTSVATIGFLSLSTTLSLVSCNPVYQFLIPNGDNVFHNGEPWPGVGHTVPQGGSPTFNPFGTDFRAADKKWTVELCQMDSDGDGLTNGEELGDPDCVWTPGDVPTRTTNITHPGLVEGEDEDDAVDGSSETATSAGTGQQFQLPSCCLVVHIACMMVSVWGLVYFSY</sequence>
<reference evidence="5" key="2">
    <citation type="submission" date="2021-04" db="EMBL/GenBank/DDBJ databases">
        <authorList>
            <person name="Podell S."/>
        </authorList>
    </citation>
    <scope>NUCLEOTIDE SEQUENCE</scope>
    <source>
        <strain evidence="5">Hildebrandi</strain>
    </source>
</reference>
<organism evidence="5 6">
    <name type="scientific">Nitzschia inconspicua</name>
    <dbReference type="NCBI Taxonomy" id="303405"/>
    <lineage>
        <taxon>Eukaryota</taxon>
        <taxon>Sar</taxon>
        <taxon>Stramenopiles</taxon>
        <taxon>Ochrophyta</taxon>
        <taxon>Bacillariophyta</taxon>
        <taxon>Bacillariophyceae</taxon>
        <taxon>Bacillariophycidae</taxon>
        <taxon>Bacillariales</taxon>
        <taxon>Bacillariaceae</taxon>
        <taxon>Nitzschia</taxon>
    </lineage>
</organism>
<feature type="transmembrane region" description="Helical" evidence="2">
    <location>
        <begin position="154"/>
        <end position="171"/>
    </location>
</feature>
<feature type="signal peptide" evidence="3">
    <location>
        <begin position="1"/>
        <end position="27"/>
    </location>
</feature>
<feature type="chain" id="PRO_5044773579" description="Temptin Cys/Cys disulfide domain-containing protein" evidence="3">
    <location>
        <begin position="28"/>
        <end position="173"/>
    </location>
</feature>
<keyword evidence="3" id="KW-0732">Signal</keyword>
<accession>A0A9K3KRD4</accession>
<dbReference type="AlphaFoldDB" id="A0A9K3KRD4"/>
<dbReference type="PANTHER" id="PTHR34737">
    <property type="entry name" value="EF-HAND DOMAIN-CONTAINING PROTEIN"/>
    <property type="match status" value="1"/>
</dbReference>
<dbReference type="PANTHER" id="PTHR34737:SF2">
    <property type="entry name" value="EF-HAND DOMAIN-CONTAINING PROTEIN"/>
    <property type="match status" value="1"/>
</dbReference>
<dbReference type="PROSITE" id="PS51257">
    <property type="entry name" value="PROKAR_LIPOPROTEIN"/>
    <property type="match status" value="1"/>
</dbReference>
<dbReference type="OrthoDB" id="193961at2759"/>
<feature type="region of interest" description="Disordered" evidence="1">
    <location>
        <begin position="113"/>
        <end position="142"/>
    </location>
</feature>
<dbReference type="InterPro" id="IPR055313">
    <property type="entry name" value="Temptin-like"/>
</dbReference>
<feature type="domain" description="Temptin Cys/Cys disulfide" evidence="4">
    <location>
        <begin position="26"/>
        <end position="120"/>
    </location>
</feature>
<evidence type="ECO:0000313" key="5">
    <source>
        <dbReference type="EMBL" id="KAG7348563.1"/>
    </source>
</evidence>
<keyword evidence="2" id="KW-0812">Transmembrane</keyword>
<evidence type="ECO:0000256" key="2">
    <source>
        <dbReference type="SAM" id="Phobius"/>
    </source>
</evidence>
<dbReference type="EMBL" id="JAGRRH010000020">
    <property type="protein sequence ID" value="KAG7348563.1"/>
    <property type="molecule type" value="Genomic_DNA"/>
</dbReference>
<name>A0A9K3KRD4_9STRA</name>
<dbReference type="InterPro" id="IPR057626">
    <property type="entry name" value="S-S_Temptin"/>
</dbReference>
<dbReference type="Pfam" id="PF24784">
    <property type="entry name" value="Temptin_C"/>
    <property type="match status" value="1"/>
</dbReference>
<keyword evidence="2" id="KW-1133">Transmembrane helix</keyword>
<evidence type="ECO:0000256" key="1">
    <source>
        <dbReference type="SAM" id="MobiDB-lite"/>
    </source>
</evidence>
<reference evidence="5" key="1">
    <citation type="journal article" date="2021" name="Sci. Rep.">
        <title>Diploid genomic architecture of Nitzschia inconspicua, an elite biomass production diatom.</title>
        <authorList>
            <person name="Oliver A."/>
            <person name="Podell S."/>
            <person name="Pinowska A."/>
            <person name="Traller J.C."/>
            <person name="Smith S.R."/>
            <person name="McClure R."/>
            <person name="Beliaev A."/>
            <person name="Bohutskyi P."/>
            <person name="Hill E.A."/>
            <person name="Rabines A."/>
            <person name="Zheng H."/>
            <person name="Allen L.Z."/>
            <person name="Kuo A."/>
            <person name="Grigoriev I.V."/>
            <person name="Allen A.E."/>
            <person name="Hazlebeck D."/>
            <person name="Allen E.E."/>
        </authorList>
    </citation>
    <scope>NUCLEOTIDE SEQUENCE</scope>
    <source>
        <strain evidence="5">Hildebrandi</strain>
    </source>
</reference>
<evidence type="ECO:0000313" key="6">
    <source>
        <dbReference type="Proteomes" id="UP000693970"/>
    </source>
</evidence>
<gene>
    <name evidence="5" type="ORF">IV203_017268</name>
</gene>
<keyword evidence="6" id="KW-1185">Reference proteome</keyword>
<proteinExistence type="predicted"/>
<comment type="caution">
    <text evidence="5">The sequence shown here is derived from an EMBL/GenBank/DDBJ whole genome shotgun (WGS) entry which is preliminary data.</text>
</comment>
<keyword evidence="2" id="KW-0472">Membrane</keyword>
<protein>
    <recommendedName>
        <fullName evidence="4">Temptin Cys/Cys disulfide domain-containing protein</fullName>
    </recommendedName>
</protein>
<dbReference type="Proteomes" id="UP000693970">
    <property type="component" value="Unassembled WGS sequence"/>
</dbReference>